<evidence type="ECO:0000259" key="7">
    <source>
        <dbReference type="PROSITE" id="PS51755"/>
    </source>
</evidence>
<evidence type="ECO:0000259" key="6">
    <source>
        <dbReference type="PROSITE" id="PS50110"/>
    </source>
</evidence>
<dbReference type="InterPro" id="IPR036388">
    <property type="entry name" value="WH-like_DNA-bd_sf"/>
</dbReference>
<evidence type="ECO:0000256" key="2">
    <source>
        <dbReference type="ARBA" id="ARBA00023012"/>
    </source>
</evidence>
<dbReference type="AlphaFoldDB" id="A0A0A2A7H9"/>
<dbReference type="STRING" id="74545.EU96_0971"/>
<dbReference type="Gene3D" id="1.10.10.10">
    <property type="entry name" value="Winged helix-like DNA-binding domain superfamily/Winged helix DNA-binding domain"/>
    <property type="match status" value="1"/>
</dbReference>
<reference evidence="9" key="1">
    <citation type="journal article" date="2014" name="Sci. Data">
        <title>Genomes of diverse isolates of the marine cyanobacterium Prochlorococcus.</title>
        <authorList>
            <person name="Biller S."/>
            <person name="Berube P."/>
            <person name="Thompson J."/>
            <person name="Kelly L."/>
            <person name="Roggensack S."/>
            <person name="Awad L."/>
            <person name="Roache-Johnson K."/>
            <person name="Ding H."/>
            <person name="Giovannoni S.J."/>
            <person name="Moore L.R."/>
            <person name="Chisholm S.W."/>
        </authorList>
    </citation>
    <scope>NUCLEOTIDE SEQUENCE [LARGE SCALE GENOMIC DNA]</scope>
    <source>
        <strain evidence="9">MIT 9302</strain>
    </source>
</reference>
<keyword evidence="3 5" id="KW-0238">DNA-binding</keyword>
<dbReference type="Proteomes" id="UP000030445">
    <property type="component" value="Unassembled WGS sequence"/>
</dbReference>
<proteinExistence type="predicted"/>
<dbReference type="CDD" id="cd17574">
    <property type="entry name" value="REC_OmpR"/>
    <property type="match status" value="1"/>
</dbReference>
<dbReference type="GO" id="GO:0005829">
    <property type="term" value="C:cytosol"/>
    <property type="evidence" value="ECO:0007669"/>
    <property type="project" value="TreeGrafter"/>
</dbReference>
<feature type="domain" description="Response regulatory" evidence="6">
    <location>
        <begin position="13"/>
        <end position="130"/>
    </location>
</feature>
<dbReference type="SMART" id="SM00862">
    <property type="entry name" value="Trans_reg_C"/>
    <property type="match status" value="1"/>
</dbReference>
<organism evidence="8 9">
    <name type="scientific">Prochlorococcus marinus str. MIT 9302</name>
    <dbReference type="NCBI Taxonomy" id="74545"/>
    <lineage>
        <taxon>Bacteria</taxon>
        <taxon>Bacillati</taxon>
        <taxon>Cyanobacteriota</taxon>
        <taxon>Cyanophyceae</taxon>
        <taxon>Synechococcales</taxon>
        <taxon>Prochlorococcaceae</taxon>
        <taxon>Prochlorococcus</taxon>
    </lineage>
</organism>
<keyword evidence="1 4" id="KW-0597">Phosphoprotein</keyword>
<feature type="DNA-binding region" description="OmpR/PhoB-type" evidence="5">
    <location>
        <begin position="144"/>
        <end position="242"/>
    </location>
</feature>
<dbReference type="GO" id="GO:0032993">
    <property type="term" value="C:protein-DNA complex"/>
    <property type="evidence" value="ECO:0007669"/>
    <property type="project" value="TreeGrafter"/>
</dbReference>
<dbReference type="RefSeq" id="WP_032526643.1">
    <property type="nucleotide sequence ID" value="NZ_CP138951.1"/>
</dbReference>
<dbReference type="Gene3D" id="3.40.50.2300">
    <property type="match status" value="1"/>
</dbReference>
<dbReference type="InterPro" id="IPR016032">
    <property type="entry name" value="Sig_transdc_resp-reg_C-effctor"/>
</dbReference>
<evidence type="ECO:0000256" key="1">
    <source>
        <dbReference type="ARBA" id="ARBA00022553"/>
    </source>
</evidence>
<dbReference type="Pfam" id="PF00486">
    <property type="entry name" value="Trans_reg_C"/>
    <property type="match status" value="1"/>
</dbReference>
<accession>A0A0A2A7H9</accession>
<dbReference type="CDD" id="cd00383">
    <property type="entry name" value="trans_reg_C"/>
    <property type="match status" value="1"/>
</dbReference>
<dbReference type="GO" id="GO:0006355">
    <property type="term" value="P:regulation of DNA-templated transcription"/>
    <property type="evidence" value="ECO:0007669"/>
    <property type="project" value="InterPro"/>
</dbReference>
<protein>
    <submittedName>
        <fullName evidence="8">Phosphate regulon transcriptional regulatory protein PhoB (SphR)</fullName>
    </submittedName>
</protein>
<dbReference type="eggNOG" id="COG0745">
    <property type="taxonomic scope" value="Bacteria"/>
</dbReference>
<dbReference type="SMART" id="SM00448">
    <property type="entry name" value="REC"/>
    <property type="match status" value="1"/>
</dbReference>
<dbReference type="PANTHER" id="PTHR48111">
    <property type="entry name" value="REGULATOR OF RPOS"/>
    <property type="match status" value="1"/>
</dbReference>
<dbReference type="PANTHER" id="PTHR48111:SF40">
    <property type="entry name" value="PHOSPHATE REGULON TRANSCRIPTIONAL REGULATORY PROTEIN PHOB"/>
    <property type="match status" value="1"/>
</dbReference>
<dbReference type="InterPro" id="IPR001867">
    <property type="entry name" value="OmpR/PhoB-type_DNA-bd"/>
</dbReference>
<evidence type="ECO:0000313" key="8">
    <source>
        <dbReference type="EMBL" id="KGF97857.1"/>
    </source>
</evidence>
<dbReference type="OrthoDB" id="538459at2"/>
<evidence type="ECO:0000256" key="4">
    <source>
        <dbReference type="PROSITE-ProRule" id="PRU00169"/>
    </source>
</evidence>
<dbReference type="InterPro" id="IPR001789">
    <property type="entry name" value="Sig_transdc_resp-reg_receiver"/>
</dbReference>
<sequence length="242" mass="28062">MAIKDHKSLQDSKILLVEDDKSIRLTVSETLNSEGFRVLSFKDGLTALDFITNDSKNDVDLIILDLMLPGLNGLELCRKIRNEENYTPILILSAKDNESDRVLGLEVGADDYLTKPFGLNELIARSRALIRRSKRNKKNIENSKTVIEFNHIKMFLEECRVTSFDREITLSPKEFKLLELFMKNPKRVWSRDLILEKIWEIDFIGDTKTVDVHVRWLREKLEEDPSAPKFLKTVRGFGYKFG</sequence>
<comment type="caution">
    <text evidence="8">The sequence shown here is derived from an EMBL/GenBank/DDBJ whole genome shotgun (WGS) entry which is preliminary data.</text>
</comment>
<gene>
    <name evidence="8" type="ORF">EU96_0971</name>
</gene>
<dbReference type="PROSITE" id="PS51755">
    <property type="entry name" value="OMPR_PHOB"/>
    <property type="match status" value="1"/>
</dbReference>
<dbReference type="InterPro" id="IPR011006">
    <property type="entry name" value="CheY-like_superfamily"/>
</dbReference>
<evidence type="ECO:0000256" key="3">
    <source>
        <dbReference type="ARBA" id="ARBA00023125"/>
    </source>
</evidence>
<keyword evidence="2" id="KW-0902">Two-component regulatory system</keyword>
<evidence type="ECO:0000256" key="5">
    <source>
        <dbReference type="PROSITE-ProRule" id="PRU01091"/>
    </source>
</evidence>
<dbReference type="SUPFAM" id="SSF46894">
    <property type="entry name" value="C-terminal effector domain of the bipartite response regulators"/>
    <property type="match status" value="1"/>
</dbReference>
<feature type="domain" description="OmpR/PhoB-type" evidence="7">
    <location>
        <begin position="144"/>
        <end position="242"/>
    </location>
</feature>
<dbReference type="Gene3D" id="6.10.250.690">
    <property type="match status" value="1"/>
</dbReference>
<dbReference type="GO" id="GO:0000976">
    <property type="term" value="F:transcription cis-regulatory region binding"/>
    <property type="evidence" value="ECO:0007669"/>
    <property type="project" value="TreeGrafter"/>
</dbReference>
<dbReference type="PROSITE" id="PS50110">
    <property type="entry name" value="RESPONSE_REGULATORY"/>
    <property type="match status" value="1"/>
</dbReference>
<dbReference type="EMBL" id="JNAM01000009">
    <property type="protein sequence ID" value="KGF97857.1"/>
    <property type="molecule type" value="Genomic_DNA"/>
</dbReference>
<dbReference type="GO" id="GO:0000156">
    <property type="term" value="F:phosphorelay response regulator activity"/>
    <property type="evidence" value="ECO:0007669"/>
    <property type="project" value="TreeGrafter"/>
</dbReference>
<evidence type="ECO:0000313" key="9">
    <source>
        <dbReference type="Proteomes" id="UP000030445"/>
    </source>
</evidence>
<dbReference type="FunFam" id="1.10.10.10:FF:000018">
    <property type="entry name" value="DNA-binding response regulator ResD"/>
    <property type="match status" value="1"/>
</dbReference>
<feature type="modified residue" description="4-aspartylphosphate" evidence="4">
    <location>
        <position position="65"/>
    </location>
</feature>
<dbReference type="Pfam" id="PF00072">
    <property type="entry name" value="Response_reg"/>
    <property type="match status" value="1"/>
</dbReference>
<dbReference type="InterPro" id="IPR039420">
    <property type="entry name" value="WalR-like"/>
</dbReference>
<dbReference type="SUPFAM" id="SSF52172">
    <property type="entry name" value="CheY-like"/>
    <property type="match status" value="1"/>
</dbReference>
<name>A0A0A2A7H9_PROMR</name>